<dbReference type="Proteomes" id="UP001497444">
    <property type="component" value="Chromosome 19"/>
</dbReference>
<evidence type="ECO:0000256" key="1">
    <source>
        <dbReference type="SAM" id="Phobius"/>
    </source>
</evidence>
<keyword evidence="3" id="KW-1185">Reference proteome</keyword>
<reference evidence="2" key="1">
    <citation type="submission" date="2024-02" db="EMBL/GenBank/DDBJ databases">
        <authorList>
            <consortium name="ELIXIR-Norway"/>
            <consortium name="Elixir Norway"/>
        </authorList>
    </citation>
    <scope>NUCLEOTIDE SEQUENCE</scope>
</reference>
<feature type="transmembrane region" description="Helical" evidence="1">
    <location>
        <begin position="152"/>
        <end position="171"/>
    </location>
</feature>
<evidence type="ECO:0000313" key="2">
    <source>
        <dbReference type="EMBL" id="CAK9266662.1"/>
    </source>
</evidence>
<dbReference type="PANTHER" id="PTHR33287">
    <property type="entry name" value="OS03G0453550 PROTEIN"/>
    <property type="match status" value="1"/>
</dbReference>
<evidence type="ECO:0000313" key="3">
    <source>
        <dbReference type="Proteomes" id="UP001497444"/>
    </source>
</evidence>
<organism evidence="2 3">
    <name type="scientific">Sphagnum jensenii</name>
    <dbReference type="NCBI Taxonomy" id="128206"/>
    <lineage>
        <taxon>Eukaryota</taxon>
        <taxon>Viridiplantae</taxon>
        <taxon>Streptophyta</taxon>
        <taxon>Embryophyta</taxon>
        <taxon>Bryophyta</taxon>
        <taxon>Sphagnophytina</taxon>
        <taxon>Sphagnopsida</taxon>
        <taxon>Sphagnales</taxon>
        <taxon>Sphagnaceae</taxon>
        <taxon>Sphagnum</taxon>
    </lineage>
</organism>
<keyword evidence="1" id="KW-1133">Transmembrane helix</keyword>
<dbReference type="EMBL" id="OZ020114">
    <property type="protein sequence ID" value="CAK9266662.1"/>
    <property type="molecule type" value="Genomic_DNA"/>
</dbReference>
<dbReference type="PANTHER" id="PTHR33287:SF11">
    <property type="entry name" value="OS03G0778400 PROTEIN"/>
    <property type="match status" value="1"/>
</dbReference>
<feature type="transmembrane region" description="Helical" evidence="1">
    <location>
        <begin position="229"/>
        <end position="253"/>
    </location>
</feature>
<evidence type="ECO:0008006" key="4">
    <source>
        <dbReference type="Google" id="ProtNLM"/>
    </source>
</evidence>
<proteinExistence type="predicted"/>
<keyword evidence="1" id="KW-0472">Membrane</keyword>
<accession>A0ABP0WIF6</accession>
<sequence>MAGGPKEGEICVVVDIIDGPTEEQEGGSTLNANKEREALYRIHEDPKLSRFLEEWETYLEDAPAHVESKNVNPIEVEVECLLQIENDQKLNRALTDWEKRFKVALSRIEKKRTRSINTKNELYQLIGFYSVFQGVVLTAVAQTNLIRCSQSWGPASLSLLASVATIASVYAKLKDYSRLRRALEEETNDSRVWQNLIGSLKTTGADFKFPQPVESAGESKKKSAGLKLIYLWAILLSLLLFSAITLASCFVVLCNRNSSN</sequence>
<feature type="transmembrane region" description="Helical" evidence="1">
    <location>
        <begin position="122"/>
        <end position="140"/>
    </location>
</feature>
<name>A0ABP0WIF6_9BRYO</name>
<gene>
    <name evidence="2" type="ORF">CSSPJE1EN1_LOCUS12140</name>
</gene>
<protein>
    <recommendedName>
        <fullName evidence="4">SMODS and SLOG-associating 2TM effector domain-containing protein</fullName>
    </recommendedName>
</protein>
<keyword evidence="1" id="KW-0812">Transmembrane</keyword>